<comment type="subcellular location">
    <subcellularLocation>
        <location evidence="1">Membrane</location>
        <topology evidence="1">Multi-pass membrane protein</topology>
    </subcellularLocation>
</comment>
<keyword evidence="3 5" id="KW-1133">Transmembrane helix</keyword>
<organism evidence="7 8">
    <name type="scientific">Brevibacterium picturae</name>
    <dbReference type="NCBI Taxonomy" id="260553"/>
    <lineage>
        <taxon>Bacteria</taxon>
        <taxon>Bacillati</taxon>
        <taxon>Actinomycetota</taxon>
        <taxon>Actinomycetes</taxon>
        <taxon>Micrococcales</taxon>
        <taxon>Brevibacteriaceae</taxon>
        <taxon>Brevibacterium</taxon>
    </lineage>
</organism>
<keyword evidence="2 5" id="KW-0812">Transmembrane</keyword>
<dbReference type="Proteomes" id="UP001501791">
    <property type="component" value="Unassembled WGS sequence"/>
</dbReference>
<keyword evidence="4 5" id="KW-0472">Membrane</keyword>
<dbReference type="InterPro" id="IPR027469">
    <property type="entry name" value="Cation_efflux_TMD_sf"/>
</dbReference>
<gene>
    <name evidence="7" type="ORF">GCM10009691_20600</name>
</gene>
<dbReference type="SUPFAM" id="SSF161111">
    <property type="entry name" value="Cation efflux protein transmembrane domain-like"/>
    <property type="match status" value="1"/>
</dbReference>
<accession>A0ABN2BR88</accession>
<comment type="caution">
    <text evidence="7">The sequence shown here is derived from an EMBL/GenBank/DDBJ whole genome shotgun (WGS) entry which is preliminary data.</text>
</comment>
<name>A0ABN2BR88_9MICO</name>
<evidence type="ECO:0000313" key="8">
    <source>
        <dbReference type="Proteomes" id="UP001501791"/>
    </source>
</evidence>
<feature type="domain" description="Cation efflux protein transmembrane" evidence="6">
    <location>
        <begin position="12"/>
        <end position="84"/>
    </location>
</feature>
<dbReference type="Gene3D" id="3.30.70.1350">
    <property type="entry name" value="Cation efflux protein, cytoplasmic domain"/>
    <property type="match status" value="1"/>
</dbReference>
<dbReference type="InterPro" id="IPR036837">
    <property type="entry name" value="Cation_efflux_CTD_sf"/>
</dbReference>
<sequence>MTWARPTITSTVTTITITNIRRESRARSTDSSFPGIHARTDGLISLAVVIGVIGVWLDLPWADPVIGVISLAIFVLLITTAKDIGQRLLDGADPQLTETPEDAIRGLPTVFDVTELRLRWNGHRLNVHANIIATDAETVDDFKVLQRTVETSIRDALPGVGDVIVTPAPSAVP</sequence>
<feature type="transmembrane region" description="Helical" evidence="5">
    <location>
        <begin position="42"/>
        <end position="59"/>
    </location>
</feature>
<evidence type="ECO:0000256" key="1">
    <source>
        <dbReference type="ARBA" id="ARBA00004141"/>
    </source>
</evidence>
<evidence type="ECO:0000313" key="7">
    <source>
        <dbReference type="EMBL" id="GAA1545987.1"/>
    </source>
</evidence>
<dbReference type="Pfam" id="PF01545">
    <property type="entry name" value="Cation_efflux"/>
    <property type="match status" value="1"/>
</dbReference>
<dbReference type="InterPro" id="IPR058533">
    <property type="entry name" value="Cation_efflux_TM"/>
</dbReference>
<dbReference type="EMBL" id="BAAALY010000007">
    <property type="protein sequence ID" value="GAA1545987.1"/>
    <property type="molecule type" value="Genomic_DNA"/>
</dbReference>
<evidence type="ECO:0000256" key="2">
    <source>
        <dbReference type="ARBA" id="ARBA00022692"/>
    </source>
</evidence>
<dbReference type="SUPFAM" id="SSF160240">
    <property type="entry name" value="Cation efflux protein cytoplasmic domain-like"/>
    <property type="match status" value="1"/>
</dbReference>
<evidence type="ECO:0000256" key="3">
    <source>
        <dbReference type="ARBA" id="ARBA00022989"/>
    </source>
</evidence>
<feature type="transmembrane region" description="Helical" evidence="5">
    <location>
        <begin position="65"/>
        <end position="81"/>
    </location>
</feature>
<dbReference type="Gene3D" id="1.20.1510.10">
    <property type="entry name" value="Cation efflux protein transmembrane domain"/>
    <property type="match status" value="1"/>
</dbReference>
<evidence type="ECO:0000256" key="5">
    <source>
        <dbReference type="SAM" id="Phobius"/>
    </source>
</evidence>
<evidence type="ECO:0000259" key="6">
    <source>
        <dbReference type="Pfam" id="PF01545"/>
    </source>
</evidence>
<evidence type="ECO:0000256" key="4">
    <source>
        <dbReference type="ARBA" id="ARBA00023136"/>
    </source>
</evidence>
<keyword evidence="8" id="KW-1185">Reference proteome</keyword>
<proteinExistence type="predicted"/>
<reference evidence="7 8" key="1">
    <citation type="journal article" date="2019" name="Int. J. Syst. Evol. Microbiol.">
        <title>The Global Catalogue of Microorganisms (GCM) 10K type strain sequencing project: providing services to taxonomists for standard genome sequencing and annotation.</title>
        <authorList>
            <consortium name="The Broad Institute Genomics Platform"/>
            <consortium name="The Broad Institute Genome Sequencing Center for Infectious Disease"/>
            <person name="Wu L."/>
            <person name="Ma J."/>
        </authorList>
    </citation>
    <scope>NUCLEOTIDE SEQUENCE [LARGE SCALE GENOMIC DNA]</scope>
    <source>
        <strain evidence="7 8">JCM 13319</strain>
    </source>
</reference>
<dbReference type="RefSeq" id="WP_346036055.1">
    <property type="nucleotide sequence ID" value="NZ_BAAALY010000007.1"/>
</dbReference>
<protein>
    <recommendedName>
        <fullName evidence="6">Cation efflux protein transmembrane domain-containing protein</fullName>
    </recommendedName>
</protein>